<dbReference type="EMBL" id="CP061801">
    <property type="protein sequence ID" value="QPK02093.1"/>
    <property type="molecule type" value="Genomic_DNA"/>
</dbReference>
<dbReference type="GO" id="GO:0005886">
    <property type="term" value="C:plasma membrane"/>
    <property type="evidence" value="ECO:0007669"/>
    <property type="project" value="UniProtKB-SubCell"/>
</dbReference>
<sequence length="183" mass="20361">MKNSYARSQIVIHWLVLILIVVAYAAINLKGFAAKGSPERATMSLIHYTAGFSVLFLMVIRVVLKMRNSDPDILPAPPRWQVIASKSLHGLLYLMFIALPVLGVASLWFGQVAWSFFGLPLPVAATQNVGMQHSLKELHEIIANAGYYLIGLHAAAALFHHYVVRDNTLERMLPAMRVKKSVK</sequence>
<dbReference type="AlphaFoldDB" id="A0A7T0H1S0"/>
<dbReference type="GO" id="GO:0020037">
    <property type="term" value="F:heme binding"/>
    <property type="evidence" value="ECO:0007669"/>
    <property type="project" value="TreeGrafter"/>
</dbReference>
<dbReference type="GO" id="GO:0022904">
    <property type="term" value="P:respiratory electron transport chain"/>
    <property type="evidence" value="ECO:0007669"/>
    <property type="project" value="InterPro"/>
</dbReference>
<dbReference type="InterPro" id="IPR052168">
    <property type="entry name" value="Cytochrome_b561_oxidase"/>
</dbReference>
<dbReference type="InterPro" id="IPR016174">
    <property type="entry name" value="Di-haem_cyt_TM"/>
</dbReference>
<keyword evidence="10" id="KW-0408">Iron</keyword>
<protein>
    <submittedName>
        <fullName evidence="15">Cytochrome b561</fullName>
    </submittedName>
</protein>
<evidence type="ECO:0000259" key="14">
    <source>
        <dbReference type="Pfam" id="PF01292"/>
    </source>
</evidence>
<evidence type="ECO:0000256" key="4">
    <source>
        <dbReference type="ARBA" id="ARBA00022475"/>
    </source>
</evidence>
<evidence type="ECO:0000256" key="1">
    <source>
        <dbReference type="ARBA" id="ARBA00001970"/>
    </source>
</evidence>
<keyword evidence="9 13" id="KW-1133">Transmembrane helix</keyword>
<feature type="transmembrane region" description="Helical" evidence="13">
    <location>
        <begin position="145"/>
        <end position="164"/>
    </location>
</feature>
<evidence type="ECO:0000256" key="6">
    <source>
        <dbReference type="ARBA" id="ARBA00022692"/>
    </source>
</evidence>
<reference evidence="15" key="1">
    <citation type="submission" date="2020-09" db="EMBL/GenBank/DDBJ databases">
        <title>First Report of a novel Colistin-Resistant species of Enterobacter cloacae complex Producing MCR-5 isolated from hospital sewage water.</title>
        <authorList>
            <person name="Zhou K."/>
        </authorList>
    </citation>
    <scope>NUCLEOTIDE SEQUENCE [LARGE SCALE GENOMIC DNA]</scope>
    <source>
        <strain evidence="15">HSW1412</strain>
    </source>
</reference>
<comment type="subcellular location">
    <subcellularLocation>
        <location evidence="2">Cell membrane</location>
        <topology evidence="2">Multi-pass membrane protein</topology>
    </subcellularLocation>
</comment>
<keyword evidence="4" id="KW-1003">Cell membrane</keyword>
<feature type="domain" description="Cytochrome b561 bacterial/Ni-hydrogenase" evidence="14">
    <location>
        <begin position="5"/>
        <end position="174"/>
    </location>
</feature>
<dbReference type="NCBIfam" id="NF008566">
    <property type="entry name" value="PRK11513.1"/>
    <property type="match status" value="1"/>
</dbReference>
<evidence type="ECO:0000256" key="2">
    <source>
        <dbReference type="ARBA" id="ARBA00004651"/>
    </source>
</evidence>
<keyword evidence="3" id="KW-0813">Transport</keyword>
<comment type="cofactor">
    <cofactor evidence="1">
        <name>heme b</name>
        <dbReference type="ChEBI" id="CHEBI:60344"/>
    </cofactor>
</comment>
<evidence type="ECO:0000256" key="5">
    <source>
        <dbReference type="ARBA" id="ARBA00022617"/>
    </source>
</evidence>
<name>A0A7T0H1S0_9ENTR</name>
<comment type="similarity">
    <text evidence="12">Belongs to the cytochrome b561 family.</text>
</comment>
<dbReference type="GO" id="GO:0009055">
    <property type="term" value="F:electron transfer activity"/>
    <property type="evidence" value="ECO:0007669"/>
    <property type="project" value="InterPro"/>
</dbReference>
<evidence type="ECO:0000256" key="10">
    <source>
        <dbReference type="ARBA" id="ARBA00023004"/>
    </source>
</evidence>
<dbReference type="PANTHER" id="PTHR30529">
    <property type="entry name" value="CYTOCHROME B561"/>
    <property type="match status" value="1"/>
</dbReference>
<keyword evidence="7" id="KW-0479">Metal-binding</keyword>
<dbReference type="Pfam" id="PF01292">
    <property type="entry name" value="Ni_hydr_CYTB"/>
    <property type="match status" value="1"/>
</dbReference>
<evidence type="ECO:0000256" key="12">
    <source>
        <dbReference type="ARBA" id="ARBA00037975"/>
    </source>
</evidence>
<feature type="transmembrane region" description="Helical" evidence="13">
    <location>
        <begin position="91"/>
        <end position="110"/>
    </location>
</feature>
<keyword evidence="11 13" id="KW-0472">Membrane</keyword>
<keyword evidence="8" id="KW-0249">Electron transport</keyword>
<organism evidence="15">
    <name type="scientific">Enterobacter mori</name>
    <dbReference type="NCBI Taxonomy" id="539813"/>
    <lineage>
        <taxon>Bacteria</taxon>
        <taxon>Pseudomonadati</taxon>
        <taxon>Pseudomonadota</taxon>
        <taxon>Gammaproteobacteria</taxon>
        <taxon>Enterobacterales</taxon>
        <taxon>Enterobacteriaceae</taxon>
        <taxon>Enterobacter</taxon>
    </lineage>
</organism>
<accession>A0A7T0H1S0</accession>
<feature type="transmembrane region" description="Helical" evidence="13">
    <location>
        <begin position="12"/>
        <end position="33"/>
    </location>
</feature>
<proteinExistence type="inferred from homology"/>
<evidence type="ECO:0000256" key="13">
    <source>
        <dbReference type="SAM" id="Phobius"/>
    </source>
</evidence>
<evidence type="ECO:0000256" key="8">
    <source>
        <dbReference type="ARBA" id="ARBA00022982"/>
    </source>
</evidence>
<dbReference type="SUPFAM" id="SSF81342">
    <property type="entry name" value="Transmembrane di-heme cytochromes"/>
    <property type="match status" value="1"/>
</dbReference>
<dbReference type="InterPro" id="IPR011577">
    <property type="entry name" value="Cyt_b561_bac/Ni-Hgenase"/>
</dbReference>
<evidence type="ECO:0000256" key="9">
    <source>
        <dbReference type="ARBA" id="ARBA00022989"/>
    </source>
</evidence>
<evidence type="ECO:0000256" key="3">
    <source>
        <dbReference type="ARBA" id="ARBA00022448"/>
    </source>
</evidence>
<keyword evidence="5" id="KW-0349">Heme</keyword>
<gene>
    <name evidence="15" type="primary">cybB</name>
    <name evidence="15" type="ORF">IDM36_08285</name>
</gene>
<evidence type="ECO:0000256" key="7">
    <source>
        <dbReference type="ARBA" id="ARBA00022723"/>
    </source>
</evidence>
<keyword evidence="6 13" id="KW-0812">Transmembrane</keyword>
<dbReference type="GO" id="GO:0046872">
    <property type="term" value="F:metal ion binding"/>
    <property type="evidence" value="ECO:0007669"/>
    <property type="project" value="UniProtKB-KW"/>
</dbReference>
<evidence type="ECO:0000256" key="11">
    <source>
        <dbReference type="ARBA" id="ARBA00023136"/>
    </source>
</evidence>
<evidence type="ECO:0000313" key="15">
    <source>
        <dbReference type="EMBL" id="QPK02093.1"/>
    </source>
</evidence>
<dbReference type="PANTHER" id="PTHR30529:SF3">
    <property type="entry name" value="CYTOCHROME B561 HOMOLOG 1"/>
    <property type="match status" value="1"/>
</dbReference>
<feature type="transmembrane region" description="Helical" evidence="13">
    <location>
        <begin position="45"/>
        <end position="64"/>
    </location>
</feature>